<keyword evidence="4 7" id="KW-0812">Transmembrane</keyword>
<dbReference type="Gene3D" id="1.20.1740.10">
    <property type="entry name" value="Amino acid/polyamine transporter I"/>
    <property type="match status" value="1"/>
</dbReference>
<reference evidence="8" key="1">
    <citation type="journal article" date="2021" name="PeerJ">
        <title>Extensive microbial diversity within the chicken gut microbiome revealed by metagenomics and culture.</title>
        <authorList>
            <person name="Gilroy R."/>
            <person name="Ravi A."/>
            <person name="Getino M."/>
            <person name="Pursley I."/>
            <person name="Horton D.L."/>
            <person name="Alikhan N.F."/>
            <person name="Baker D."/>
            <person name="Gharbi K."/>
            <person name="Hall N."/>
            <person name="Watson M."/>
            <person name="Adriaenssens E.M."/>
            <person name="Foster-Nyarko E."/>
            <person name="Jarju S."/>
            <person name="Secka A."/>
            <person name="Antonio M."/>
            <person name="Oren A."/>
            <person name="Chaudhuri R.R."/>
            <person name="La Ragione R."/>
            <person name="Hildebrand F."/>
            <person name="Pallen M.J."/>
        </authorList>
    </citation>
    <scope>NUCLEOTIDE SEQUENCE</scope>
    <source>
        <strain evidence="8">ChiSxjej3B15-572</strain>
    </source>
</reference>
<evidence type="ECO:0000313" key="8">
    <source>
        <dbReference type="EMBL" id="HIX35475.1"/>
    </source>
</evidence>
<keyword evidence="5 7" id="KW-1133">Transmembrane helix</keyword>
<feature type="transmembrane region" description="Helical" evidence="7">
    <location>
        <begin position="246"/>
        <end position="267"/>
    </location>
</feature>
<dbReference type="PANTHER" id="PTHR42770:SF15">
    <property type="entry name" value="GLUTAMATE_GAMMA-AMINOBUTYRATE ANTIPORTER-RELATED"/>
    <property type="match status" value="1"/>
</dbReference>
<evidence type="ECO:0000256" key="6">
    <source>
        <dbReference type="ARBA" id="ARBA00023136"/>
    </source>
</evidence>
<dbReference type="AlphaFoldDB" id="A0A9D1VHI6"/>
<evidence type="ECO:0000313" key="9">
    <source>
        <dbReference type="Proteomes" id="UP000824231"/>
    </source>
</evidence>
<feature type="transmembrane region" description="Helical" evidence="7">
    <location>
        <begin position="365"/>
        <end position="386"/>
    </location>
</feature>
<evidence type="ECO:0000256" key="7">
    <source>
        <dbReference type="SAM" id="Phobius"/>
    </source>
</evidence>
<organism evidence="8 9">
    <name type="scientific">Candidatus Limosilactobacillus merdigallinarum</name>
    <dbReference type="NCBI Taxonomy" id="2838652"/>
    <lineage>
        <taxon>Bacteria</taxon>
        <taxon>Bacillati</taxon>
        <taxon>Bacillota</taxon>
        <taxon>Bacilli</taxon>
        <taxon>Lactobacillales</taxon>
        <taxon>Lactobacillaceae</taxon>
        <taxon>Limosilactobacillus</taxon>
    </lineage>
</organism>
<dbReference type="GO" id="GO:0005886">
    <property type="term" value="C:plasma membrane"/>
    <property type="evidence" value="ECO:0007669"/>
    <property type="project" value="UniProtKB-SubCell"/>
</dbReference>
<feature type="transmembrane region" description="Helical" evidence="7">
    <location>
        <begin position="82"/>
        <end position="102"/>
    </location>
</feature>
<dbReference type="GO" id="GO:0022857">
    <property type="term" value="F:transmembrane transporter activity"/>
    <property type="evidence" value="ECO:0007669"/>
    <property type="project" value="InterPro"/>
</dbReference>
<evidence type="ECO:0000256" key="4">
    <source>
        <dbReference type="ARBA" id="ARBA00022692"/>
    </source>
</evidence>
<keyword evidence="2" id="KW-0813">Transport</keyword>
<feature type="transmembrane region" description="Helical" evidence="7">
    <location>
        <begin position="324"/>
        <end position="344"/>
    </location>
</feature>
<evidence type="ECO:0000256" key="2">
    <source>
        <dbReference type="ARBA" id="ARBA00022448"/>
    </source>
</evidence>
<dbReference type="PANTHER" id="PTHR42770">
    <property type="entry name" value="AMINO ACID TRANSPORTER-RELATED"/>
    <property type="match status" value="1"/>
</dbReference>
<dbReference type="InterPro" id="IPR002293">
    <property type="entry name" value="AA/rel_permease1"/>
</dbReference>
<feature type="transmembrane region" description="Helical" evidence="7">
    <location>
        <begin position="158"/>
        <end position="183"/>
    </location>
</feature>
<gene>
    <name evidence="8" type="primary">yjeM</name>
    <name evidence="8" type="ORF">H9856_03610</name>
</gene>
<feature type="transmembrane region" description="Helical" evidence="7">
    <location>
        <begin position="38"/>
        <end position="61"/>
    </location>
</feature>
<dbReference type="PIRSF" id="PIRSF006060">
    <property type="entry name" value="AA_transporter"/>
    <property type="match status" value="1"/>
</dbReference>
<name>A0A9D1VHI6_9LACO</name>
<comment type="caution">
    <text evidence="8">The sequence shown here is derived from an EMBL/GenBank/DDBJ whole genome shotgun (WGS) entry which is preliminary data.</text>
</comment>
<feature type="transmembrane region" description="Helical" evidence="7">
    <location>
        <begin position="122"/>
        <end position="146"/>
    </location>
</feature>
<keyword evidence="6 7" id="KW-0472">Membrane</keyword>
<proteinExistence type="predicted"/>
<evidence type="ECO:0000256" key="5">
    <source>
        <dbReference type="ARBA" id="ARBA00022989"/>
    </source>
</evidence>
<dbReference type="NCBIfam" id="NF011775">
    <property type="entry name" value="PRK15238.1"/>
    <property type="match status" value="1"/>
</dbReference>
<sequence>MSTKKQIGLFSLIMMIFTTVFGFANSPVAFYQMGYASILWYVVAAIVFFLPIAMMIAEYGSALPKAEGGIYSWLEAGGSKRVAFIGTFIWMSAWIVWMVSTASKVWIPLSTLISGSDQTQKWSFLGMSATQFVGVLAILWVIFVTITASHGVDKIAKVGTFGGTMVSILTVLFVLISIVTWIAQHGVVLQPIHGVSSFFKSPNPNFQSTITTLSFVIYAIFAYGGLESIGTLMDSIKDPKKTFPKAMVISMIVITFLYAIMIFMWGISTNWQKVLGGKEVNLGNISYVMMSNAGVVMGNALGLSHGASLAIGSFMARFTGLGMFFAYVGSFFVMIYSPVKALILGSDPRLWPKRVTTLNKHGMPAFAMGIQCVVICLIIFGVAFGGSGAQDFYQILTNMANVTNSMPYLFIAGVFPFFKKRTDLARPFVFFKSKTTTNIVSIFVCLIVSFGIIFTCIAPIITGDWQTAFWTIFGPVFFGAVAWIFYDVQARRHHLED</sequence>
<dbReference type="Proteomes" id="UP000824231">
    <property type="component" value="Unassembled WGS sequence"/>
</dbReference>
<keyword evidence="3" id="KW-1003">Cell membrane</keyword>
<dbReference type="Pfam" id="PF13520">
    <property type="entry name" value="AA_permease_2"/>
    <property type="match status" value="1"/>
</dbReference>
<feature type="transmembrane region" description="Helical" evidence="7">
    <location>
        <begin position="7"/>
        <end position="26"/>
    </location>
</feature>
<evidence type="ECO:0000256" key="1">
    <source>
        <dbReference type="ARBA" id="ARBA00004651"/>
    </source>
</evidence>
<reference evidence="8" key="2">
    <citation type="submission" date="2021-04" db="EMBL/GenBank/DDBJ databases">
        <authorList>
            <person name="Gilroy R."/>
        </authorList>
    </citation>
    <scope>NUCLEOTIDE SEQUENCE</scope>
    <source>
        <strain evidence="8">ChiSxjej3B15-572</strain>
    </source>
</reference>
<dbReference type="EMBL" id="DXFH01000012">
    <property type="protein sequence ID" value="HIX35475.1"/>
    <property type="molecule type" value="Genomic_DNA"/>
</dbReference>
<accession>A0A9D1VHI6</accession>
<protein>
    <submittedName>
        <fullName evidence="8">Glutamate/gamma-aminobutyrate family transporter YjeM</fullName>
    </submittedName>
</protein>
<dbReference type="InterPro" id="IPR050367">
    <property type="entry name" value="APC_superfamily"/>
</dbReference>
<feature type="transmembrane region" description="Helical" evidence="7">
    <location>
        <begin position="392"/>
        <end position="418"/>
    </location>
</feature>
<evidence type="ECO:0000256" key="3">
    <source>
        <dbReference type="ARBA" id="ARBA00022475"/>
    </source>
</evidence>
<feature type="transmembrane region" description="Helical" evidence="7">
    <location>
        <begin position="206"/>
        <end position="226"/>
    </location>
</feature>
<feature type="transmembrane region" description="Helical" evidence="7">
    <location>
        <begin position="439"/>
        <end position="461"/>
    </location>
</feature>
<comment type="subcellular location">
    <subcellularLocation>
        <location evidence="1">Cell membrane</location>
        <topology evidence="1">Multi-pass membrane protein</topology>
    </subcellularLocation>
</comment>
<feature type="transmembrane region" description="Helical" evidence="7">
    <location>
        <begin position="467"/>
        <end position="486"/>
    </location>
</feature>